<evidence type="ECO:0000259" key="5">
    <source>
        <dbReference type="PROSITE" id="PS50977"/>
    </source>
</evidence>
<dbReference type="SUPFAM" id="SSF48498">
    <property type="entry name" value="Tetracyclin repressor-like, C-terminal domain"/>
    <property type="match status" value="1"/>
</dbReference>
<evidence type="ECO:0000256" key="2">
    <source>
        <dbReference type="ARBA" id="ARBA00023125"/>
    </source>
</evidence>
<gene>
    <name evidence="6" type="ORF">DSW25_17440</name>
</gene>
<dbReference type="InterPro" id="IPR001647">
    <property type="entry name" value="HTH_TetR"/>
</dbReference>
<feature type="domain" description="HTH tetR-type" evidence="5">
    <location>
        <begin position="6"/>
        <end position="66"/>
    </location>
</feature>
<evidence type="ECO:0000256" key="3">
    <source>
        <dbReference type="ARBA" id="ARBA00023163"/>
    </source>
</evidence>
<feature type="DNA-binding region" description="H-T-H motif" evidence="4">
    <location>
        <begin position="29"/>
        <end position="48"/>
    </location>
</feature>
<dbReference type="SUPFAM" id="SSF46689">
    <property type="entry name" value="Homeodomain-like"/>
    <property type="match status" value="1"/>
</dbReference>
<dbReference type="Proteomes" id="UP000027734">
    <property type="component" value="Unassembled WGS sequence"/>
</dbReference>
<dbReference type="Gene3D" id="1.10.10.60">
    <property type="entry name" value="Homeodomain-like"/>
    <property type="match status" value="1"/>
</dbReference>
<evidence type="ECO:0000256" key="1">
    <source>
        <dbReference type="ARBA" id="ARBA00023015"/>
    </source>
</evidence>
<dbReference type="GO" id="GO:0003677">
    <property type="term" value="F:DNA binding"/>
    <property type="evidence" value="ECO:0007669"/>
    <property type="project" value="UniProtKB-UniRule"/>
</dbReference>
<dbReference type="RefSeq" id="WP_025059806.1">
    <property type="nucleotide sequence ID" value="NZ_JAMC01000009.1"/>
</dbReference>
<name>A0A073IEV6_9RHOB</name>
<evidence type="ECO:0000313" key="6">
    <source>
        <dbReference type="EMBL" id="KEJ88055.1"/>
    </source>
</evidence>
<dbReference type="AlphaFoldDB" id="A0A073IEV6"/>
<organism evidence="6 7">
    <name type="scientific">Sulfitobacter donghicola DSW-25 = KCTC 12864 = JCM 14565</name>
    <dbReference type="NCBI Taxonomy" id="1300350"/>
    <lineage>
        <taxon>Bacteria</taxon>
        <taxon>Pseudomonadati</taxon>
        <taxon>Pseudomonadota</taxon>
        <taxon>Alphaproteobacteria</taxon>
        <taxon>Rhodobacterales</taxon>
        <taxon>Roseobacteraceae</taxon>
        <taxon>Sulfitobacter</taxon>
    </lineage>
</organism>
<keyword evidence="2 4" id="KW-0238">DNA-binding</keyword>
<dbReference type="InterPro" id="IPR036271">
    <property type="entry name" value="Tet_transcr_reg_TetR-rel_C_sf"/>
</dbReference>
<dbReference type="EMBL" id="JAMC01000009">
    <property type="protein sequence ID" value="KEJ88055.1"/>
    <property type="molecule type" value="Genomic_DNA"/>
</dbReference>
<dbReference type="PRINTS" id="PR00455">
    <property type="entry name" value="HTHTETR"/>
</dbReference>
<proteinExistence type="predicted"/>
<keyword evidence="3" id="KW-0804">Transcription</keyword>
<dbReference type="eggNOG" id="COG1309">
    <property type="taxonomic scope" value="Bacteria"/>
</dbReference>
<reference evidence="6 7" key="1">
    <citation type="submission" date="2014-01" db="EMBL/GenBank/DDBJ databases">
        <title>Sulfitobacter donghicola JCM 14565 Genome Sequencing.</title>
        <authorList>
            <person name="Lai Q."/>
            <person name="Hong Z."/>
        </authorList>
    </citation>
    <scope>NUCLEOTIDE SEQUENCE [LARGE SCALE GENOMIC DNA]</scope>
    <source>
        <strain evidence="6 7">JCM 14565</strain>
    </source>
</reference>
<dbReference type="OrthoDB" id="9779746at2"/>
<keyword evidence="1" id="KW-0805">Transcription regulation</keyword>
<dbReference type="PANTHER" id="PTHR47506">
    <property type="entry name" value="TRANSCRIPTIONAL REGULATORY PROTEIN"/>
    <property type="match status" value="1"/>
</dbReference>
<dbReference type="Gene3D" id="1.10.357.10">
    <property type="entry name" value="Tetracycline Repressor, domain 2"/>
    <property type="match status" value="1"/>
</dbReference>
<dbReference type="STRING" id="1300350.Z948_2460"/>
<protein>
    <submittedName>
        <fullName evidence="6">TetR family transcriptional regulator</fullName>
    </submittedName>
</protein>
<comment type="caution">
    <text evidence="6">The sequence shown here is derived from an EMBL/GenBank/DDBJ whole genome shotgun (WGS) entry which is preliminary data.</text>
</comment>
<dbReference type="InterPro" id="IPR009057">
    <property type="entry name" value="Homeodomain-like_sf"/>
</dbReference>
<sequence>MARPYSFDPKAALETAMHVFWRDGYDMASLSSLQSAMGIQRGSLYQEFGSKKGLFLKALDRYVEDFVDPGIALLMSPDGAGQDRIDQFFALIPDDEKRGCLLCNSAAGAAGTDDDVRSAISEQLERLRKAFDYALADDDPDPAHRRAKAEQLTQMYIGIRVEARAGS</sequence>
<accession>A0A073IEV6</accession>
<dbReference type="PROSITE" id="PS50977">
    <property type="entry name" value="HTH_TETR_2"/>
    <property type="match status" value="1"/>
</dbReference>
<evidence type="ECO:0000313" key="7">
    <source>
        <dbReference type="Proteomes" id="UP000027734"/>
    </source>
</evidence>
<keyword evidence="7" id="KW-1185">Reference proteome</keyword>
<evidence type="ECO:0000256" key="4">
    <source>
        <dbReference type="PROSITE-ProRule" id="PRU00335"/>
    </source>
</evidence>
<dbReference type="PANTHER" id="PTHR47506:SF1">
    <property type="entry name" value="HTH-TYPE TRANSCRIPTIONAL REGULATOR YJDC"/>
    <property type="match status" value="1"/>
</dbReference>
<dbReference type="Pfam" id="PF00440">
    <property type="entry name" value="TetR_N"/>
    <property type="match status" value="1"/>
</dbReference>